<dbReference type="Proteomes" id="UP000677687">
    <property type="component" value="Unassembled WGS sequence"/>
</dbReference>
<dbReference type="NCBIfam" id="NF006506">
    <property type="entry name" value="PRK08942.1"/>
    <property type="match status" value="1"/>
</dbReference>
<dbReference type="EC" id="3.1.3.-" evidence="7"/>
<gene>
    <name evidence="8" type="primary">gmhB</name>
    <name evidence="8" type="ORF">J4415_00565</name>
</gene>
<dbReference type="GO" id="GO:0005975">
    <property type="term" value="P:carbohydrate metabolic process"/>
    <property type="evidence" value="ECO:0007669"/>
    <property type="project" value="InterPro"/>
</dbReference>
<accession>A0A8T4KRY9</accession>
<comment type="similarity">
    <text evidence="7">Belongs to the gmhB family.</text>
</comment>
<keyword evidence="3" id="KW-0479">Metal-binding</keyword>
<evidence type="ECO:0000256" key="6">
    <source>
        <dbReference type="ARBA" id="ARBA00031828"/>
    </source>
</evidence>
<comment type="subcellular location">
    <subcellularLocation>
        <location evidence="1 7">Cytoplasm</location>
    </subcellularLocation>
</comment>
<evidence type="ECO:0000313" key="9">
    <source>
        <dbReference type="Proteomes" id="UP000677687"/>
    </source>
</evidence>
<dbReference type="NCBIfam" id="TIGR01656">
    <property type="entry name" value="Histidinol-ppas"/>
    <property type="match status" value="1"/>
</dbReference>
<evidence type="ECO:0000256" key="4">
    <source>
        <dbReference type="ARBA" id="ARBA00022801"/>
    </source>
</evidence>
<dbReference type="InterPro" id="IPR006549">
    <property type="entry name" value="HAD-SF_hydro_IIIA"/>
</dbReference>
<evidence type="ECO:0000256" key="5">
    <source>
        <dbReference type="ARBA" id="ARBA00023277"/>
    </source>
</evidence>
<protein>
    <recommendedName>
        <fullName evidence="6 7">D,D-heptose 1,7-bisphosphate phosphatase</fullName>
        <ecNumber evidence="7">3.1.3.-</ecNumber>
    </recommendedName>
</protein>
<dbReference type="InterPro" id="IPR006543">
    <property type="entry name" value="Histidinol-phos"/>
</dbReference>
<proteinExistence type="inferred from homology"/>
<sequence>MNCAVFLDRDGTINYDYGYVHEIKKFRFLPNAASALKRLSSSKYKIIVITNQSGIGRKYFTEQDFLKVSGHMVGELHKKDVRIDAIYCCPHAPDANCTCRKPKTAMLFSAKKDFNIALNKSFVIGDKLEDIEMGKKAGCKTMLITNGVKEKNSNANFNAKDLLEAAKYILDVKA</sequence>
<dbReference type="InterPro" id="IPR023214">
    <property type="entry name" value="HAD_sf"/>
</dbReference>
<dbReference type="InterPro" id="IPR004446">
    <property type="entry name" value="Heptose_bisP_phosphatase"/>
</dbReference>
<evidence type="ECO:0000256" key="3">
    <source>
        <dbReference type="ARBA" id="ARBA00022723"/>
    </source>
</evidence>
<dbReference type="CDD" id="cd07503">
    <property type="entry name" value="HAD_HisB-N"/>
    <property type="match status" value="1"/>
</dbReference>
<dbReference type="GO" id="GO:0016791">
    <property type="term" value="F:phosphatase activity"/>
    <property type="evidence" value="ECO:0007669"/>
    <property type="project" value="InterPro"/>
</dbReference>
<evidence type="ECO:0000256" key="1">
    <source>
        <dbReference type="ARBA" id="ARBA00004496"/>
    </source>
</evidence>
<keyword evidence="5 7" id="KW-0119">Carbohydrate metabolism</keyword>
<dbReference type="Pfam" id="PF13242">
    <property type="entry name" value="Hydrolase_like"/>
    <property type="match status" value="1"/>
</dbReference>
<dbReference type="Gene3D" id="3.40.50.1000">
    <property type="entry name" value="HAD superfamily/HAD-like"/>
    <property type="match status" value="1"/>
</dbReference>
<dbReference type="PIRSF" id="PIRSF004682">
    <property type="entry name" value="GmhB"/>
    <property type="match status" value="1"/>
</dbReference>
<keyword evidence="4 7" id="KW-0378">Hydrolase</keyword>
<comment type="caution">
    <text evidence="8">The sequence shown here is derived from an EMBL/GenBank/DDBJ whole genome shotgun (WGS) entry which is preliminary data.</text>
</comment>
<keyword evidence="2 7" id="KW-0963">Cytoplasm</keyword>
<evidence type="ECO:0000256" key="7">
    <source>
        <dbReference type="PIRNR" id="PIRNR004682"/>
    </source>
</evidence>
<evidence type="ECO:0000256" key="2">
    <source>
        <dbReference type="ARBA" id="ARBA00022490"/>
    </source>
</evidence>
<dbReference type="GO" id="GO:0005737">
    <property type="term" value="C:cytoplasm"/>
    <property type="evidence" value="ECO:0007669"/>
    <property type="project" value="UniProtKB-SubCell"/>
</dbReference>
<reference evidence="8" key="2">
    <citation type="submission" date="2021-05" db="EMBL/GenBank/DDBJ databases">
        <title>Protein family content uncovers lineage relationships and bacterial pathway maintenance mechanisms in DPANN archaea.</title>
        <authorList>
            <person name="Castelle C.J."/>
            <person name="Meheust R."/>
            <person name="Jaffe A.L."/>
            <person name="Seitz K."/>
            <person name="Gong X."/>
            <person name="Baker B.J."/>
            <person name="Banfield J.F."/>
        </authorList>
    </citation>
    <scope>NUCLEOTIDE SEQUENCE</scope>
    <source>
        <strain evidence="8">RIFCSPHIGHO2_01_FULL_AR10_44_11</strain>
    </source>
</reference>
<dbReference type="SUPFAM" id="SSF56784">
    <property type="entry name" value="HAD-like"/>
    <property type="match status" value="1"/>
</dbReference>
<name>A0A8T4KRY9_9ARCH</name>
<dbReference type="AlphaFoldDB" id="A0A8T4KRY9"/>
<dbReference type="PANTHER" id="PTHR42891:SF1">
    <property type="entry name" value="D-GLYCERO-BETA-D-MANNO-HEPTOSE-1,7-BISPHOSPHATE 7-PHOSPHATASE"/>
    <property type="match status" value="1"/>
</dbReference>
<dbReference type="NCBIfam" id="TIGR00213">
    <property type="entry name" value="GmhB_yaeD"/>
    <property type="match status" value="1"/>
</dbReference>
<dbReference type="NCBIfam" id="TIGR01662">
    <property type="entry name" value="HAD-SF-IIIA"/>
    <property type="match status" value="1"/>
</dbReference>
<reference evidence="8" key="1">
    <citation type="submission" date="2021-03" db="EMBL/GenBank/DDBJ databases">
        <authorList>
            <person name="Jaffe A."/>
        </authorList>
    </citation>
    <scope>NUCLEOTIDE SEQUENCE</scope>
    <source>
        <strain evidence="8">RIFCSPHIGHO2_01_FULL_AR10_44_11</strain>
    </source>
</reference>
<dbReference type="PANTHER" id="PTHR42891">
    <property type="entry name" value="D-GLYCERO-BETA-D-MANNO-HEPTOSE-1,7-BISPHOSPHATE 7-PHOSPHATASE"/>
    <property type="match status" value="1"/>
</dbReference>
<dbReference type="InterPro" id="IPR036412">
    <property type="entry name" value="HAD-like_sf"/>
</dbReference>
<dbReference type="GO" id="GO:0046872">
    <property type="term" value="F:metal ion binding"/>
    <property type="evidence" value="ECO:0007669"/>
    <property type="project" value="UniProtKB-KW"/>
</dbReference>
<dbReference type="EMBL" id="JAGVWD010000008">
    <property type="protein sequence ID" value="MBS3057101.1"/>
    <property type="molecule type" value="Genomic_DNA"/>
</dbReference>
<organism evidence="8 9">
    <name type="scientific">Candidatus Iainarchaeum sp</name>
    <dbReference type="NCBI Taxonomy" id="3101447"/>
    <lineage>
        <taxon>Archaea</taxon>
        <taxon>Candidatus Iainarchaeota</taxon>
        <taxon>Candidatus Iainarchaeia</taxon>
        <taxon>Candidatus Iainarchaeales</taxon>
        <taxon>Candidatus Iainarchaeaceae</taxon>
        <taxon>Candidatus Iainarchaeum</taxon>
    </lineage>
</organism>
<evidence type="ECO:0000313" key="8">
    <source>
        <dbReference type="EMBL" id="MBS3057101.1"/>
    </source>
</evidence>